<evidence type="ECO:0000313" key="2">
    <source>
        <dbReference type="Proteomes" id="UP000814140"/>
    </source>
</evidence>
<keyword evidence="1" id="KW-0456">Lyase</keyword>
<comment type="caution">
    <text evidence="1">The sequence shown here is derived from an EMBL/GenBank/DDBJ whole genome shotgun (WGS) entry which is preliminary data.</text>
</comment>
<reference evidence="1" key="2">
    <citation type="journal article" date="2022" name="New Phytol.">
        <title>Evolutionary transition to the ectomycorrhizal habit in the genomes of a hyperdiverse lineage of mushroom-forming fungi.</title>
        <authorList>
            <person name="Looney B."/>
            <person name="Miyauchi S."/>
            <person name="Morin E."/>
            <person name="Drula E."/>
            <person name="Courty P.E."/>
            <person name="Kohler A."/>
            <person name="Kuo A."/>
            <person name="LaButti K."/>
            <person name="Pangilinan J."/>
            <person name="Lipzen A."/>
            <person name="Riley R."/>
            <person name="Andreopoulos W."/>
            <person name="He G."/>
            <person name="Johnson J."/>
            <person name="Nolan M."/>
            <person name="Tritt A."/>
            <person name="Barry K.W."/>
            <person name="Grigoriev I.V."/>
            <person name="Nagy L.G."/>
            <person name="Hibbett D."/>
            <person name="Henrissat B."/>
            <person name="Matheny P.B."/>
            <person name="Labbe J."/>
            <person name="Martin F.M."/>
        </authorList>
    </citation>
    <scope>NUCLEOTIDE SEQUENCE</scope>
    <source>
        <strain evidence="1">HHB10654</strain>
    </source>
</reference>
<evidence type="ECO:0000313" key="1">
    <source>
        <dbReference type="EMBL" id="KAI0061087.1"/>
    </source>
</evidence>
<gene>
    <name evidence="1" type="ORF">BV25DRAFT_1887036</name>
</gene>
<protein>
    <submittedName>
        <fullName evidence="1">Chondroitin AC/alginate lyase</fullName>
    </submittedName>
</protein>
<proteinExistence type="predicted"/>
<keyword evidence="2" id="KW-1185">Reference proteome</keyword>
<name>A0ACB8SY03_9AGAM</name>
<dbReference type="Proteomes" id="UP000814140">
    <property type="component" value="Unassembled WGS sequence"/>
</dbReference>
<accession>A0ACB8SY03</accession>
<dbReference type="EMBL" id="MU277214">
    <property type="protein sequence ID" value="KAI0061087.1"/>
    <property type="molecule type" value="Genomic_DNA"/>
</dbReference>
<sequence length="479" mass="51903">MRATVAVLSLLPGLQAVLSLKVGFSSYDDDFIDPNYVLSKSFNATTVYAQASIAAWADWLNAQGPWAVTTSKPFSAPSGDPHDYLSWAPYWWPDCSNAGNTTQLTDQQIWTTCPYHQQDGDFNPDVRTVNNTGAFDALSNAVLYNSLAWVLSGSPKYSANVVSYVKTWFLDPDTKMNPNLNYGQVQRGPGQQVGTHTGVLDLKGMAKLVNGILILRLGKSPDWTSDLDAQLIAWSRTYIQWLETSPIALDEAAATNNHGSYYFTQLASLKILVNDNDGAQATLKQYFSTLYQNQIAANGEQPLEAVRTRPYHYRSYNLAAMITNARLAQYTGYSAWNTTTSAGGTIHAALDFAMTIPPDDDGANELYSSIAAVASVYGDPQGKYVAFLTKAEYSYPENPWFFWNQPFSDSGWARTEGLPVSGGLVSSSVSSKGAAKPTASSSHGTTSTSPTENGGISVRGNVGILALSATIATMFVFFG</sequence>
<reference evidence="1" key="1">
    <citation type="submission" date="2021-03" db="EMBL/GenBank/DDBJ databases">
        <authorList>
            <consortium name="DOE Joint Genome Institute"/>
            <person name="Ahrendt S."/>
            <person name="Looney B.P."/>
            <person name="Miyauchi S."/>
            <person name="Morin E."/>
            <person name="Drula E."/>
            <person name="Courty P.E."/>
            <person name="Chicoki N."/>
            <person name="Fauchery L."/>
            <person name="Kohler A."/>
            <person name="Kuo A."/>
            <person name="Labutti K."/>
            <person name="Pangilinan J."/>
            <person name="Lipzen A."/>
            <person name="Riley R."/>
            <person name="Andreopoulos W."/>
            <person name="He G."/>
            <person name="Johnson J."/>
            <person name="Barry K.W."/>
            <person name="Grigoriev I.V."/>
            <person name="Nagy L."/>
            <person name="Hibbett D."/>
            <person name="Henrissat B."/>
            <person name="Matheny P.B."/>
            <person name="Labbe J."/>
            <person name="Martin F."/>
        </authorList>
    </citation>
    <scope>NUCLEOTIDE SEQUENCE</scope>
    <source>
        <strain evidence="1">HHB10654</strain>
    </source>
</reference>
<organism evidence="1 2">
    <name type="scientific">Artomyces pyxidatus</name>
    <dbReference type="NCBI Taxonomy" id="48021"/>
    <lineage>
        <taxon>Eukaryota</taxon>
        <taxon>Fungi</taxon>
        <taxon>Dikarya</taxon>
        <taxon>Basidiomycota</taxon>
        <taxon>Agaricomycotina</taxon>
        <taxon>Agaricomycetes</taxon>
        <taxon>Russulales</taxon>
        <taxon>Auriscalpiaceae</taxon>
        <taxon>Artomyces</taxon>
    </lineage>
</organism>